<evidence type="ECO:0000256" key="4">
    <source>
        <dbReference type="ARBA" id="ARBA00023015"/>
    </source>
</evidence>
<proteinExistence type="predicted"/>
<dbReference type="GO" id="GO:0005634">
    <property type="term" value="C:nucleus"/>
    <property type="evidence" value="ECO:0007669"/>
    <property type="project" value="UniProtKB-SubCell"/>
</dbReference>
<keyword evidence="3 8" id="KW-0694">RNA-binding</keyword>
<dbReference type="InterPro" id="IPR012677">
    <property type="entry name" value="Nucleotide-bd_a/b_plait_sf"/>
</dbReference>
<dbReference type="Proteomes" id="UP001566132">
    <property type="component" value="Unassembled WGS sequence"/>
</dbReference>
<name>A0ABD1ENZ8_HYPHA</name>
<protein>
    <recommendedName>
        <fullName evidence="10">RRM domain-containing protein</fullName>
    </recommendedName>
</protein>
<dbReference type="EMBL" id="JBDJPC010000006">
    <property type="protein sequence ID" value="KAL1498233.1"/>
    <property type="molecule type" value="Genomic_DNA"/>
</dbReference>
<keyword evidence="5" id="KW-0010">Activator</keyword>
<evidence type="ECO:0000256" key="6">
    <source>
        <dbReference type="ARBA" id="ARBA00023163"/>
    </source>
</evidence>
<evidence type="ECO:0000259" key="10">
    <source>
        <dbReference type="PROSITE" id="PS50102"/>
    </source>
</evidence>
<dbReference type="InterPro" id="IPR000504">
    <property type="entry name" value="RRM_dom"/>
</dbReference>
<evidence type="ECO:0000256" key="5">
    <source>
        <dbReference type="ARBA" id="ARBA00023159"/>
    </source>
</evidence>
<keyword evidence="2" id="KW-0597">Phosphoprotein</keyword>
<reference evidence="11 12" key="1">
    <citation type="submission" date="2024-05" db="EMBL/GenBank/DDBJ databases">
        <title>Genetic variation in Jamaican populations of the coffee berry borer (Hypothenemus hampei).</title>
        <authorList>
            <person name="Errbii M."/>
            <person name="Myrie A."/>
        </authorList>
    </citation>
    <scope>NUCLEOTIDE SEQUENCE [LARGE SCALE GENOMIC DNA]</scope>
    <source>
        <strain evidence="11">JA-Hopewell-2020-01-JO</strain>
        <tissue evidence="11">Whole body</tissue>
    </source>
</reference>
<feature type="compositionally biased region" description="Basic and acidic residues" evidence="9">
    <location>
        <begin position="422"/>
        <end position="433"/>
    </location>
</feature>
<comment type="caution">
    <text evidence="11">The sequence shown here is derived from an EMBL/GenBank/DDBJ whole genome shotgun (WGS) entry which is preliminary data.</text>
</comment>
<evidence type="ECO:0000256" key="1">
    <source>
        <dbReference type="ARBA" id="ARBA00004123"/>
    </source>
</evidence>
<keyword evidence="7" id="KW-0539">Nucleus</keyword>
<feature type="region of interest" description="Disordered" evidence="9">
    <location>
        <begin position="492"/>
        <end position="512"/>
    </location>
</feature>
<comment type="subcellular location">
    <subcellularLocation>
        <location evidence="1">Nucleus</location>
    </subcellularLocation>
</comment>
<dbReference type="SUPFAM" id="SSF54928">
    <property type="entry name" value="RNA-binding domain, RBD"/>
    <property type="match status" value="1"/>
</dbReference>
<keyword evidence="6" id="KW-0804">Transcription</keyword>
<feature type="compositionally biased region" description="Polar residues" evidence="9">
    <location>
        <begin position="434"/>
        <end position="449"/>
    </location>
</feature>
<dbReference type="PANTHER" id="PTHR15528">
    <property type="entry name" value="PEROXISOME PROLIFERATOR ACTIVATED RECEPTOR GAMMA COACTIVATOR 1 PGC-1 -RELATED"/>
    <property type="match status" value="1"/>
</dbReference>
<dbReference type="SMART" id="SM00360">
    <property type="entry name" value="RRM"/>
    <property type="match status" value="1"/>
</dbReference>
<evidence type="ECO:0000256" key="7">
    <source>
        <dbReference type="ARBA" id="ARBA00023242"/>
    </source>
</evidence>
<evidence type="ECO:0000256" key="8">
    <source>
        <dbReference type="PROSITE-ProRule" id="PRU00176"/>
    </source>
</evidence>
<evidence type="ECO:0000256" key="9">
    <source>
        <dbReference type="SAM" id="MobiDB-lite"/>
    </source>
</evidence>
<feature type="domain" description="RRM" evidence="10">
    <location>
        <begin position="1043"/>
        <end position="1129"/>
    </location>
</feature>
<dbReference type="AlphaFoldDB" id="A0ABD1ENZ8"/>
<dbReference type="InterPro" id="IPR035979">
    <property type="entry name" value="RBD_domain_sf"/>
</dbReference>
<feature type="region of interest" description="Disordered" evidence="9">
    <location>
        <begin position="755"/>
        <end position="789"/>
    </location>
</feature>
<feature type="region of interest" description="Disordered" evidence="9">
    <location>
        <begin position="397"/>
        <end position="464"/>
    </location>
</feature>
<evidence type="ECO:0000313" key="12">
    <source>
        <dbReference type="Proteomes" id="UP001566132"/>
    </source>
</evidence>
<sequence length="1155" mass="130157">MLSEFTGNNNYSRGLASIVQHRQRDPLLSELTGNQIFSCQLASAVQQVQQNNQRDLSLSELTGNQILSRQLASAVQQVQQNNHRDPSLTECTDNQIWPYALPSTVEELEENNQGDLSLSEFSENQTWSYELATSVQQVQEGDELYDFHNQLEMPIAPFLPAKEISYGTESMRLIENYSCTSMESAIPLLETPSVSNNVQTSNSLNRKTYDPGQCKNQSMLKMIEDYPVITFEEPKNTITSDTTDLLNTSFSSTDLMNFDITEYVLKGEVCTDTDLETFPKVKIKDESNVAEVPDVPKLVSKPTFQFGGKKIDMKAGRYIIDEDDDNDEVDVETTEDCPVLESKNTDNLLFEFEALDVNAKENMKMVTSTPKKHSAKAQINKKTSSLDFIDLTKPEKNETINKQQRNGLVTNKNSITSSKCSKKSEGTIPKEKSLTSSSKQANKVNSQPSEAKKKALQKSPPKELINRIKSSMQNSKHVRKTTIVIDPIPSKSKKKLKFDKQKNSPENESNINILESIEMGIQHTKKELPPSKGKPSKSTTREPVKRKKLALKQEQNLSECKLAKMPRISPTAPIKIEEPKSVPINNKLQDLNKKKQTSVRLMAQQTERTTGNHSLNNLKKGLTSGHQTLIDGKSQIVPVASEASQIQHSAMISTKINDHIPYTVKTDSDKNNGLINKTDIKREKVEIDPVSSVTSDHTYCNSSNPVKEEDEKVYLDCQPLVKNPDGKLMVSLLKSNTKRDSGSIKKKLNLEEYKKRHNISTGQSDKLKKFSSIDNRNNNGFSENNDDRVKKHEEKMRKMSEALLKTVPKSQKSENSVPVNGMASTRKQMVASNYRQLSEAALALRSPEPPEHLEKRKLVSIGVNTDYWISKTNIPAEKLPHIKPILEKAGGKLSENSLFTALVKNIPKADGKNRQTETIDQRENFEIFYLRKDRVRPQTKARSVQTTQSLPIRLEKQGSLSSCCSSSSVGRNSPKRGRGEFSGYTPRSLSSRSSPVSYGSYSGASSSSRASSRSSCSNHYRSMNETEREKARREYLSAVDERRIIFVGRISPTTTREDLRRKFCRFGTILSISLHFRHRNSYLEHYGFVTYKYMIDAHEAFSHGNDDRTFPSYDISFGGRRQFCENGNSRTLATTSKVTYDELLQGMLDRVNRSA</sequence>
<keyword evidence="4" id="KW-0805">Transcription regulation</keyword>
<dbReference type="PROSITE" id="PS50102">
    <property type="entry name" value="RRM"/>
    <property type="match status" value="1"/>
</dbReference>
<dbReference type="InterPro" id="IPR034605">
    <property type="entry name" value="PGC-1"/>
</dbReference>
<dbReference type="Pfam" id="PF00076">
    <property type="entry name" value="RRM_1"/>
    <property type="match status" value="1"/>
</dbReference>
<evidence type="ECO:0000256" key="2">
    <source>
        <dbReference type="ARBA" id="ARBA00022553"/>
    </source>
</evidence>
<evidence type="ECO:0000313" key="11">
    <source>
        <dbReference type="EMBL" id="KAL1498233.1"/>
    </source>
</evidence>
<dbReference type="GO" id="GO:0003723">
    <property type="term" value="F:RNA binding"/>
    <property type="evidence" value="ECO:0007669"/>
    <property type="project" value="UniProtKB-UniRule"/>
</dbReference>
<feature type="compositionally biased region" description="Polar residues" evidence="9">
    <location>
        <begin position="400"/>
        <end position="419"/>
    </location>
</feature>
<feature type="compositionally biased region" description="Low complexity" evidence="9">
    <location>
        <begin position="982"/>
        <end position="1021"/>
    </location>
</feature>
<accession>A0ABD1ENZ8</accession>
<gene>
    <name evidence="11" type="ORF">ABEB36_009066</name>
</gene>
<organism evidence="11 12">
    <name type="scientific">Hypothenemus hampei</name>
    <name type="common">Coffee berry borer</name>
    <dbReference type="NCBI Taxonomy" id="57062"/>
    <lineage>
        <taxon>Eukaryota</taxon>
        <taxon>Metazoa</taxon>
        <taxon>Ecdysozoa</taxon>
        <taxon>Arthropoda</taxon>
        <taxon>Hexapoda</taxon>
        <taxon>Insecta</taxon>
        <taxon>Pterygota</taxon>
        <taxon>Neoptera</taxon>
        <taxon>Endopterygota</taxon>
        <taxon>Coleoptera</taxon>
        <taxon>Polyphaga</taxon>
        <taxon>Cucujiformia</taxon>
        <taxon>Curculionidae</taxon>
        <taxon>Scolytinae</taxon>
        <taxon>Hypothenemus</taxon>
    </lineage>
</organism>
<feature type="region of interest" description="Disordered" evidence="9">
    <location>
        <begin position="960"/>
        <end position="1029"/>
    </location>
</feature>
<feature type="compositionally biased region" description="Polar residues" evidence="9">
    <location>
        <begin position="772"/>
        <end position="783"/>
    </location>
</feature>
<evidence type="ECO:0000256" key="3">
    <source>
        <dbReference type="ARBA" id="ARBA00022884"/>
    </source>
</evidence>
<keyword evidence="12" id="KW-1185">Reference proteome</keyword>
<feature type="region of interest" description="Disordered" evidence="9">
    <location>
        <begin position="525"/>
        <end position="548"/>
    </location>
</feature>
<dbReference type="Gene3D" id="3.30.70.330">
    <property type="match status" value="1"/>
</dbReference>
<dbReference type="PANTHER" id="PTHR15528:SF11">
    <property type="entry name" value="FI18188P1"/>
    <property type="match status" value="1"/>
</dbReference>